<accession>A0A976FI92</accession>
<evidence type="ECO:0000313" key="4">
    <source>
        <dbReference type="Proteomes" id="UP000294530"/>
    </source>
</evidence>
<keyword evidence="4" id="KW-1185">Reference proteome</keyword>
<dbReference type="RefSeq" id="XP_067816799.1">
    <property type="nucleotide sequence ID" value="XM_067967441.1"/>
</dbReference>
<feature type="region of interest" description="Disordered" evidence="2">
    <location>
        <begin position="1"/>
        <end position="31"/>
    </location>
</feature>
<feature type="compositionally biased region" description="Basic residues" evidence="2">
    <location>
        <begin position="1"/>
        <end position="12"/>
    </location>
</feature>
<dbReference type="KEGG" id="blac:94353112"/>
<dbReference type="GeneID" id="94353112"/>
<dbReference type="AlphaFoldDB" id="A0A976FI92"/>
<evidence type="ECO:0000313" key="3">
    <source>
        <dbReference type="EMBL" id="TDH67300.1"/>
    </source>
</evidence>
<dbReference type="OrthoDB" id="165606at2759"/>
<feature type="compositionally biased region" description="Basic and acidic residues" evidence="2">
    <location>
        <begin position="420"/>
        <end position="429"/>
    </location>
</feature>
<organism evidence="3 4">
    <name type="scientific">Bremia lactucae</name>
    <name type="common">Lettuce downy mildew</name>
    <dbReference type="NCBI Taxonomy" id="4779"/>
    <lineage>
        <taxon>Eukaryota</taxon>
        <taxon>Sar</taxon>
        <taxon>Stramenopiles</taxon>
        <taxon>Oomycota</taxon>
        <taxon>Peronosporomycetes</taxon>
        <taxon>Peronosporales</taxon>
        <taxon>Peronosporaceae</taxon>
        <taxon>Bremia</taxon>
    </lineage>
</organism>
<dbReference type="Proteomes" id="UP000294530">
    <property type="component" value="Unassembled WGS sequence"/>
</dbReference>
<feature type="compositionally biased region" description="Polar residues" evidence="2">
    <location>
        <begin position="13"/>
        <end position="31"/>
    </location>
</feature>
<gene>
    <name evidence="3" type="ORF">CCR75_009401</name>
</gene>
<reference evidence="3 4" key="1">
    <citation type="journal article" date="2021" name="Genome Biol.">
        <title>AFLAP: assembly-free linkage analysis pipeline using k-mers from genome sequencing data.</title>
        <authorList>
            <person name="Fletcher K."/>
            <person name="Zhang L."/>
            <person name="Gil J."/>
            <person name="Han R."/>
            <person name="Cavanaugh K."/>
            <person name="Michelmore R."/>
        </authorList>
    </citation>
    <scope>NUCLEOTIDE SEQUENCE [LARGE SCALE GENOMIC DNA]</scope>
    <source>
        <strain evidence="3 4">SF5</strain>
    </source>
</reference>
<comment type="caution">
    <text evidence="3">The sequence shown here is derived from an EMBL/GenBank/DDBJ whole genome shotgun (WGS) entry which is preliminary data.</text>
</comment>
<sequence length="495" mass="57782">MEPPPKRSRSSQHIHSGSQKTKWQSSSSCTTTARGNVLHMTAKTLSKKSHQLVPDRPVAVSQQTMVEIDRFQQSCELWQKRLIALQNKLEEKVEKVEFNQVDVSLRDIVKSVETESLQYELKETQEQLQWVTWMHHNAALCIKEYSTQRQSLEDFEAVEKQLLYDRIVELETQLAHPQALEGKKESISISSRANQEEMVQSMSTGKGETYVEGPIAFQEARDTLDVTSLAHDSKREENAASIQCNEEWRLETRQLCDKLETSERQRRQQSMEFEAERKDLYEQIQKAEATNANLTVVVKTFNQEREKYKHQKDELKILYTKFSLAMDSVSEKTMRLEELEEELQHALESSRRVETDKKKLEMQVVELQEMTNRQLGEQKQMCEELTSLKRQYEEVQAQLLHQNEVASKFETEVANLKIRNETLEKEHAQRPHQSVGEPSNENDYSPFGRDRVLVKQVAEKEALQMFLLRYYSVAEEKCSLLREKVRELEARNAPV</sequence>
<proteinExistence type="predicted"/>
<evidence type="ECO:0000256" key="2">
    <source>
        <dbReference type="SAM" id="MobiDB-lite"/>
    </source>
</evidence>
<dbReference type="EMBL" id="SHOA02000006">
    <property type="protein sequence ID" value="TDH67300.1"/>
    <property type="molecule type" value="Genomic_DNA"/>
</dbReference>
<keyword evidence="1" id="KW-0175">Coiled coil</keyword>
<feature type="region of interest" description="Disordered" evidence="2">
    <location>
        <begin position="420"/>
        <end position="447"/>
    </location>
</feature>
<feature type="coiled-coil region" evidence="1">
    <location>
        <begin position="68"/>
        <end position="95"/>
    </location>
</feature>
<protein>
    <submittedName>
        <fullName evidence="3">Uncharacterized protein</fullName>
    </submittedName>
</protein>
<name>A0A976FI92_BRELC</name>
<evidence type="ECO:0000256" key="1">
    <source>
        <dbReference type="SAM" id="Coils"/>
    </source>
</evidence>